<comment type="caution">
    <text evidence="2">The sequence shown here is derived from an EMBL/GenBank/DDBJ whole genome shotgun (WGS) entry which is preliminary data.</text>
</comment>
<evidence type="ECO:0000256" key="1">
    <source>
        <dbReference type="SAM" id="SignalP"/>
    </source>
</evidence>
<keyword evidence="3" id="KW-1185">Reference proteome</keyword>
<name>A0ABR1DKH5_NECAM</name>
<accession>A0ABR1DKH5</accession>
<dbReference type="EMBL" id="JAVFWL010000004">
    <property type="protein sequence ID" value="KAK6750882.1"/>
    <property type="molecule type" value="Genomic_DNA"/>
</dbReference>
<reference evidence="2 3" key="1">
    <citation type="submission" date="2023-08" db="EMBL/GenBank/DDBJ databases">
        <title>A Necator americanus chromosomal reference genome.</title>
        <authorList>
            <person name="Ilik V."/>
            <person name="Petrzelkova K.J."/>
            <person name="Pardy F."/>
            <person name="Fuh T."/>
            <person name="Niatou-Singa F.S."/>
            <person name="Gouil Q."/>
            <person name="Baker L."/>
            <person name="Ritchie M.E."/>
            <person name="Jex A.R."/>
            <person name="Gazzola D."/>
            <person name="Li H."/>
            <person name="Toshio Fujiwara R."/>
            <person name="Zhan B."/>
            <person name="Aroian R.V."/>
            <person name="Pafco B."/>
            <person name="Schwarz E.M."/>
        </authorList>
    </citation>
    <scope>NUCLEOTIDE SEQUENCE [LARGE SCALE GENOMIC DNA]</scope>
    <source>
        <strain evidence="2 3">Aroian</strain>
        <tissue evidence="2">Whole animal</tissue>
    </source>
</reference>
<dbReference type="Proteomes" id="UP001303046">
    <property type="component" value="Unassembled WGS sequence"/>
</dbReference>
<proteinExistence type="predicted"/>
<evidence type="ECO:0000313" key="2">
    <source>
        <dbReference type="EMBL" id="KAK6750882.1"/>
    </source>
</evidence>
<sequence length="199" mass="22672">MKMINRPLYIFLVSLSVTASTEQNEYIYKTYENLPVFLKTGALKGVIDTFVALDSATKQEIVSAATQFGKDHNKTHYYEVIFNTSMDLFKAMDNAVKQYTKKVEKLFSSKARKYGMLFTVILECLLHVLFESEDLSLINVMVQQWAQQFAKLDEWAQSSFKNEFAHLARDLQDLANSLSKGNKSLDSAPSLLYSYDGSI</sequence>
<protein>
    <recommendedName>
        <fullName evidence="4">Globin</fullName>
    </recommendedName>
</protein>
<gene>
    <name evidence="2" type="primary">Necator_chrIV.g15992</name>
    <name evidence="2" type="ORF">RB195_002696</name>
</gene>
<keyword evidence="1" id="KW-0732">Signal</keyword>
<evidence type="ECO:0008006" key="4">
    <source>
        <dbReference type="Google" id="ProtNLM"/>
    </source>
</evidence>
<feature type="chain" id="PRO_5045163505" description="Globin" evidence="1">
    <location>
        <begin position="24"/>
        <end position="199"/>
    </location>
</feature>
<evidence type="ECO:0000313" key="3">
    <source>
        <dbReference type="Proteomes" id="UP001303046"/>
    </source>
</evidence>
<feature type="signal peptide" evidence="1">
    <location>
        <begin position="1"/>
        <end position="23"/>
    </location>
</feature>
<organism evidence="2 3">
    <name type="scientific">Necator americanus</name>
    <name type="common">Human hookworm</name>
    <dbReference type="NCBI Taxonomy" id="51031"/>
    <lineage>
        <taxon>Eukaryota</taxon>
        <taxon>Metazoa</taxon>
        <taxon>Ecdysozoa</taxon>
        <taxon>Nematoda</taxon>
        <taxon>Chromadorea</taxon>
        <taxon>Rhabditida</taxon>
        <taxon>Rhabditina</taxon>
        <taxon>Rhabditomorpha</taxon>
        <taxon>Strongyloidea</taxon>
        <taxon>Ancylostomatidae</taxon>
        <taxon>Bunostominae</taxon>
        <taxon>Necator</taxon>
    </lineage>
</organism>